<evidence type="ECO:0000313" key="3">
    <source>
        <dbReference type="Proteomes" id="UP001254488"/>
    </source>
</evidence>
<name>A0ABU2YGE2_9FLAO</name>
<keyword evidence="3" id="KW-1185">Reference proteome</keyword>
<dbReference type="Gene3D" id="3.90.930.1">
    <property type="match status" value="1"/>
</dbReference>
<dbReference type="RefSeq" id="WP_311333252.1">
    <property type="nucleotide sequence ID" value="NZ_JAVRHZ010000005.1"/>
</dbReference>
<protein>
    <recommendedName>
        <fullName evidence="4">Toxin-antitoxin system YwqK family antitoxin</fullName>
    </recommendedName>
</protein>
<organism evidence="2 3">
    <name type="scientific">Patiriisocius hiemis</name>
    <dbReference type="NCBI Taxonomy" id="3075604"/>
    <lineage>
        <taxon>Bacteria</taxon>
        <taxon>Pseudomonadati</taxon>
        <taxon>Bacteroidota</taxon>
        <taxon>Flavobacteriia</taxon>
        <taxon>Flavobacteriales</taxon>
        <taxon>Flavobacteriaceae</taxon>
        <taxon>Patiriisocius</taxon>
    </lineage>
</organism>
<evidence type="ECO:0008006" key="4">
    <source>
        <dbReference type="Google" id="ProtNLM"/>
    </source>
</evidence>
<accession>A0ABU2YGE2</accession>
<feature type="chain" id="PRO_5046550579" description="Toxin-antitoxin system YwqK family antitoxin" evidence="1">
    <location>
        <begin position="23"/>
        <end position="167"/>
    </location>
</feature>
<sequence>MKLSRVTFLLFSGIFLTTNAIAHTSVPEKMYAKEYYENGTLKAEGWALGNKKIKFWIFYHNNGAVASKGNYKNNKKDGYWYYYNTQNKLIKEGHYINGSAENWWIFYDIANQKKAKYQFKDNQKNGFALQYNKQKLMRAEKYENDEKVGEWTSVWAFKRDNPDVSLK</sequence>
<dbReference type="SUPFAM" id="SSF82185">
    <property type="entry name" value="Histone H3 K4-specific methyltransferase SET7/9 N-terminal domain"/>
    <property type="match status" value="1"/>
</dbReference>
<reference evidence="2 3" key="1">
    <citation type="submission" date="2023-09" db="EMBL/GenBank/DDBJ databases">
        <authorList>
            <person name="Rey-Velasco X."/>
        </authorList>
    </citation>
    <scope>NUCLEOTIDE SEQUENCE [LARGE SCALE GENOMIC DNA]</scope>
    <source>
        <strain evidence="2 3">W242</strain>
    </source>
</reference>
<proteinExistence type="predicted"/>
<evidence type="ECO:0000256" key="1">
    <source>
        <dbReference type="SAM" id="SignalP"/>
    </source>
</evidence>
<comment type="caution">
    <text evidence="2">The sequence shown here is derived from an EMBL/GenBank/DDBJ whole genome shotgun (WGS) entry which is preliminary data.</text>
</comment>
<feature type="signal peptide" evidence="1">
    <location>
        <begin position="1"/>
        <end position="22"/>
    </location>
</feature>
<dbReference type="Proteomes" id="UP001254488">
    <property type="component" value="Unassembled WGS sequence"/>
</dbReference>
<evidence type="ECO:0000313" key="2">
    <source>
        <dbReference type="EMBL" id="MDT0556300.1"/>
    </source>
</evidence>
<keyword evidence="1" id="KW-0732">Signal</keyword>
<dbReference type="EMBL" id="JAVRHZ010000005">
    <property type="protein sequence ID" value="MDT0556300.1"/>
    <property type="molecule type" value="Genomic_DNA"/>
</dbReference>
<gene>
    <name evidence="2" type="ORF">RM538_09810</name>
</gene>